<name>A0A432MFE9_9BACT</name>
<proteinExistence type="predicted"/>
<protein>
    <submittedName>
        <fullName evidence="2">Uncharacterized protein</fullName>
    </submittedName>
</protein>
<evidence type="ECO:0000313" key="2">
    <source>
        <dbReference type="EMBL" id="RUL84605.1"/>
    </source>
</evidence>
<evidence type="ECO:0000313" key="3">
    <source>
        <dbReference type="Proteomes" id="UP000280296"/>
    </source>
</evidence>
<dbReference type="AlphaFoldDB" id="A0A432MFE9"/>
<keyword evidence="1" id="KW-0472">Membrane</keyword>
<dbReference type="RefSeq" id="WP_126727278.1">
    <property type="nucleotide sequence ID" value="NZ_RYZH01000048.1"/>
</dbReference>
<comment type="caution">
    <text evidence="2">The sequence shown here is derived from an EMBL/GenBank/DDBJ whole genome shotgun (WGS) entry which is preliminary data.</text>
</comment>
<gene>
    <name evidence="2" type="ORF">TsocGM_20225</name>
</gene>
<reference evidence="2 3" key="2">
    <citation type="submission" date="2019-01" db="EMBL/GenBank/DDBJ databases">
        <title>Tautonia sociabilis, a novel thermotolerant planctomycete of Isosphaeraceae family, isolated from a 4000 m deep subterranean habitat.</title>
        <authorList>
            <person name="Kovaleva O.L."/>
            <person name="Elcheninov A.G."/>
            <person name="Van Heerden E."/>
            <person name="Toshchakov S.V."/>
            <person name="Novikov A."/>
            <person name="Bonch-Osmolovskaya E.A."/>
            <person name="Kublanov I.V."/>
        </authorList>
    </citation>
    <scope>NUCLEOTIDE SEQUENCE [LARGE SCALE GENOMIC DNA]</scope>
    <source>
        <strain evidence="2 3">GM2012</strain>
    </source>
</reference>
<dbReference type="OrthoDB" id="292189at2"/>
<keyword evidence="3" id="KW-1185">Reference proteome</keyword>
<keyword evidence="1" id="KW-0812">Transmembrane</keyword>
<reference evidence="2 3" key="1">
    <citation type="submission" date="2018-12" db="EMBL/GenBank/DDBJ databases">
        <authorList>
            <person name="Toschakov S.V."/>
        </authorList>
    </citation>
    <scope>NUCLEOTIDE SEQUENCE [LARGE SCALE GENOMIC DNA]</scope>
    <source>
        <strain evidence="2 3">GM2012</strain>
    </source>
</reference>
<sequence length="85" mass="9485">MRKRNDNLVSASEIASWAWCPESWRLECGLGEKPANQAALRRGGRFHGLTAVFERLSRAVLTLGLWLLVLATLLLVVLFLLGVRP</sequence>
<evidence type="ECO:0000256" key="1">
    <source>
        <dbReference type="SAM" id="Phobius"/>
    </source>
</evidence>
<organism evidence="2 3">
    <name type="scientific">Tautonia sociabilis</name>
    <dbReference type="NCBI Taxonomy" id="2080755"/>
    <lineage>
        <taxon>Bacteria</taxon>
        <taxon>Pseudomonadati</taxon>
        <taxon>Planctomycetota</taxon>
        <taxon>Planctomycetia</taxon>
        <taxon>Isosphaerales</taxon>
        <taxon>Isosphaeraceae</taxon>
        <taxon>Tautonia</taxon>
    </lineage>
</organism>
<dbReference type="EMBL" id="RYZH01000048">
    <property type="protein sequence ID" value="RUL84605.1"/>
    <property type="molecule type" value="Genomic_DNA"/>
</dbReference>
<feature type="transmembrane region" description="Helical" evidence="1">
    <location>
        <begin position="63"/>
        <end position="83"/>
    </location>
</feature>
<accession>A0A432MFE9</accession>
<dbReference type="Proteomes" id="UP000280296">
    <property type="component" value="Unassembled WGS sequence"/>
</dbReference>
<keyword evidence="1" id="KW-1133">Transmembrane helix</keyword>